<organism evidence="1 2">
    <name type="scientific">Henosepilachna vigintioctopunctata</name>
    <dbReference type="NCBI Taxonomy" id="420089"/>
    <lineage>
        <taxon>Eukaryota</taxon>
        <taxon>Metazoa</taxon>
        <taxon>Ecdysozoa</taxon>
        <taxon>Arthropoda</taxon>
        <taxon>Hexapoda</taxon>
        <taxon>Insecta</taxon>
        <taxon>Pterygota</taxon>
        <taxon>Neoptera</taxon>
        <taxon>Endopterygota</taxon>
        <taxon>Coleoptera</taxon>
        <taxon>Polyphaga</taxon>
        <taxon>Cucujiformia</taxon>
        <taxon>Coccinelloidea</taxon>
        <taxon>Coccinellidae</taxon>
        <taxon>Epilachninae</taxon>
        <taxon>Epilachnini</taxon>
        <taxon>Henosepilachna</taxon>
    </lineage>
</organism>
<dbReference type="EMBL" id="JARQZJ010000063">
    <property type="protein sequence ID" value="KAK9880024.1"/>
    <property type="molecule type" value="Genomic_DNA"/>
</dbReference>
<sequence length="142" mass="16944">MCFTQLTNFYLSKNFFFISKHRETESNYQHNLKQHVFPQKRCADANTSLILFTLDINFMTKPHTMHQPQTLPLGLDETVEINCHIPQPQTYTYVYKVLKRLKTLVQKTYCFQELIKFSSLLFTYLSTDILEIMLLYFLKSLK</sequence>
<accession>A0AAW1UAQ4</accession>
<proteinExistence type="predicted"/>
<comment type="caution">
    <text evidence="1">The sequence shown here is derived from an EMBL/GenBank/DDBJ whole genome shotgun (WGS) entry which is preliminary data.</text>
</comment>
<name>A0AAW1UAQ4_9CUCU</name>
<protein>
    <submittedName>
        <fullName evidence="1">Uncharacterized protein</fullName>
    </submittedName>
</protein>
<keyword evidence="2" id="KW-1185">Reference proteome</keyword>
<evidence type="ECO:0000313" key="1">
    <source>
        <dbReference type="EMBL" id="KAK9880024.1"/>
    </source>
</evidence>
<dbReference type="Proteomes" id="UP001431783">
    <property type="component" value="Unassembled WGS sequence"/>
</dbReference>
<dbReference type="AlphaFoldDB" id="A0AAW1UAQ4"/>
<evidence type="ECO:0000313" key="2">
    <source>
        <dbReference type="Proteomes" id="UP001431783"/>
    </source>
</evidence>
<gene>
    <name evidence="1" type="ORF">WA026_008542</name>
</gene>
<reference evidence="1 2" key="1">
    <citation type="submission" date="2023-03" db="EMBL/GenBank/DDBJ databases">
        <title>Genome insight into feeding habits of ladybird beetles.</title>
        <authorList>
            <person name="Li H.-S."/>
            <person name="Huang Y.-H."/>
            <person name="Pang H."/>
        </authorList>
    </citation>
    <scope>NUCLEOTIDE SEQUENCE [LARGE SCALE GENOMIC DNA]</scope>
    <source>
        <strain evidence="1">SYSU_2023b</strain>
        <tissue evidence="1">Whole body</tissue>
    </source>
</reference>